<evidence type="ECO:0000256" key="1">
    <source>
        <dbReference type="SAM" id="MobiDB-lite"/>
    </source>
</evidence>
<organism evidence="2 3">
    <name type="scientific">Armillaria borealis</name>
    <dbReference type="NCBI Taxonomy" id="47425"/>
    <lineage>
        <taxon>Eukaryota</taxon>
        <taxon>Fungi</taxon>
        <taxon>Dikarya</taxon>
        <taxon>Basidiomycota</taxon>
        <taxon>Agaricomycotina</taxon>
        <taxon>Agaricomycetes</taxon>
        <taxon>Agaricomycetidae</taxon>
        <taxon>Agaricales</taxon>
        <taxon>Marasmiineae</taxon>
        <taxon>Physalacriaceae</taxon>
        <taxon>Armillaria</taxon>
    </lineage>
</organism>
<name>A0AA39M5M1_9AGAR</name>
<reference evidence="2" key="1">
    <citation type="submission" date="2023-06" db="EMBL/GenBank/DDBJ databases">
        <authorList>
            <consortium name="Lawrence Berkeley National Laboratory"/>
            <person name="Ahrendt S."/>
            <person name="Sahu N."/>
            <person name="Indic B."/>
            <person name="Wong-Bajracharya J."/>
            <person name="Merenyi Z."/>
            <person name="Ke H.-M."/>
            <person name="Monk M."/>
            <person name="Kocsube S."/>
            <person name="Drula E."/>
            <person name="Lipzen A."/>
            <person name="Balint B."/>
            <person name="Henrissat B."/>
            <person name="Andreopoulos B."/>
            <person name="Martin F.M."/>
            <person name="Harder C.B."/>
            <person name="Rigling D."/>
            <person name="Ford K.L."/>
            <person name="Foster G.D."/>
            <person name="Pangilinan J."/>
            <person name="Papanicolaou A."/>
            <person name="Barry K."/>
            <person name="LaButti K."/>
            <person name="Viragh M."/>
            <person name="Koriabine M."/>
            <person name="Yan M."/>
            <person name="Riley R."/>
            <person name="Champramary S."/>
            <person name="Plett K.L."/>
            <person name="Tsai I.J."/>
            <person name="Slot J."/>
            <person name="Sipos G."/>
            <person name="Plett J."/>
            <person name="Nagy L.G."/>
            <person name="Grigoriev I.V."/>
        </authorList>
    </citation>
    <scope>NUCLEOTIDE SEQUENCE</scope>
    <source>
        <strain evidence="2">FPL87.14</strain>
    </source>
</reference>
<feature type="region of interest" description="Disordered" evidence="1">
    <location>
        <begin position="1"/>
        <end position="44"/>
    </location>
</feature>
<sequence length="175" mass="19880">MHASRPHIYHHTSKRSSPWSRHSPTCTPPYQRRRPPLGRIHSSRSARQRVPLALLDSTRVPNRREGHSQAGACQAYLVFAGRASSRGERSSLAPRPSSTITLTSPPTFWHRTWPDAIQWVVENLPGSGIYILGSDKYNMFTILALYSPLYQSRGRPLWTVHMPADMKDAVGRCRR</sequence>
<evidence type="ECO:0000313" key="2">
    <source>
        <dbReference type="EMBL" id="KAK0421653.1"/>
    </source>
</evidence>
<feature type="compositionally biased region" description="Basic residues" evidence="1">
    <location>
        <begin position="1"/>
        <end position="14"/>
    </location>
</feature>
<feature type="compositionally biased region" description="Basic residues" evidence="1">
    <location>
        <begin position="31"/>
        <end position="44"/>
    </location>
</feature>
<proteinExistence type="predicted"/>
<keyword evidence="3" id="KW-1185">Reference proteome</keyword>
<dbReference type="AlphaFoldDB" id="A0AA39M5M1"/>
<accession>A0AA39M5M1</accession>
<feature type="compositionally biased region" description="Polar residues" evidence="1">
    <location>
        <begin position="15"/>
        <end position="25"/>
    </location>
</feature>
<protein>
    <submittedName>
        <fullName evidence="2">Uncharacterized protein</fullName>
    </submittedName>
</protein>
<comment type="caution">
    <text evidence="2">The sequence shown here is derived from an EMBL/GenBank/DDBJ whole genome shotgun (WGS) entry which is preliminary data.</text>
</comment>
<gene>
    <name evidence="2" type="ORF">EV421DRAFT_880022</name>
</gene>
<dbReference type="EMBL" id="JAUEPT010000395">
    <property type="protein sequence ID" value="KAK0421653.1"/>
    <property type="molecule type" value="Genomic_DNA"/>
</dbReference>
<evidence type="ECO:0000313" key="3">
    <source>
        <dbReference type="Proteomes" id="UP001175226"/>
    </source>
</evidence>
<dbReference type="Proteomes" id="UP001175226">
    <property type="component" value="Unassembled WGS sequence"/>
</dbReference>